<organism evidence="4">
    <name type="scientific">Rhipicephalus appendiculatus</name>
    <name type="common">Brown ear tick</name>
    <dbReference type="NCBI Taxonomy" id="34631"/>
    <lineage>
        <taxon>Eukaryota</taxon>
        <taxon>Metazoa</taxon>
        <taxon>Ecdysozoa</taxon>
        <taxon>Arthropoda</taxon>
        <taxon>Chelicerata</taxon>
        <taxon>Arachnida</taxon>
        <taxon>Acari</taxon>
        <taxon>Parasitiformes</taxon>
        <taxon>Ixodida</taxon>
        <taxon>Ixodoidea</taxon>
        <taxon>Ixodidae</taxon>
        <taxon>Rhipicephalinae</taxon>
        <taxon>Rhipicephalus</taxon>
        <taxon>Rhipicephalus</taxon>
    </lineage>
</organism>
<accession>A0A131YQ48</accession>
<feature type="compositionally biased region" description="Polar residues" evidence="1">
    <location>
        <begin position="221"/>
        <end position="232"/>
    </location>
</feature>
<evidence type="ECO:0000256" key="2">
    <source>
        <dbReference type="SAM" id="Phobius"/>
    </source>
</evidence>
<evidence type="ECO:0000256" key="3">
    <source>
        <dbReference type="SAM" id="SignalP"/>
    </source>
</evidence>
<name>A0A131YQ48_RHIAP</name>
<keyword evidence="3" id="KW-0732">Signal</keyword>
<feature type="region of interest" description="Disordered" evidence="1">
    <location>
        <begin position="145"/>
        <end position="168"/>
    </location>
</feature>
<protein>
    <submittedName>
        <fullName evidence="4">Uncharacterized protein</fullName>
    </submittedName>
</protein>
<feature type="compositionally biased region" description="Basic and acidic residues" evidence="1">
    <location>
        <begin position="233"/>
        <end position="243"/>
    </location>
</feature>
<feature type="compositionally biased region" description="Polar residues" evidence="1">
    <location>
        <begin position="151"/>
        <end position="168"/>
    </location>
</feature>
<feature type="region of interest" description="Disordered" evidence="1">
    <location>
        <begin position="193"/>
        <end position="244"/>
    </location>
</feature>
<dbReference type="AlphaFoldDB" id="A0A131YQ48"/>
<feature type="transmembrane region" description="Helical" evidence="2">
    <location>
        <begin position="866"/>
        <end position="884"/>
    </location>
</feature>
<keyword evidence="2" id="KW-0472">Membrane</keyword>
<evidence type="ECO:0000313" key="4">
    <source>
        <dbReference type="EMBL" id="JAP80021.1"/>
    </source>
</evidence>
<keyword evidence="2" id="KW-1133">Transmembrane helix</keyword>
<reference evidence="4" key="1">
    <citation type="journal article" date="2016" name="Ticks Tick Borne Dis.">
        <title>De novo assembly and annotation of the salivary gland transcriptome of Rhipicephalus appendiculatus male and female ticks during blood feeding.</title>
        <authorList>
            <person name="de Castro M.H."/>
            <person name="de Klerk D."/>
            <person name="Pienaar R."/>
            <person name="Latif A.A."/>
            <person name="Rees D.J."/>
            <person name="Mans B.J."/>
        </authorList>
    </citation>
    <scope>NUCLEOTIDE SEQUENCE</scope>
    <source>
        <tissue evidence="4">Salivary glands</tissue>
    </source>
</reference>
<evidence type="ECO:0000256" key="1">
    <source>
        <dbReference type="SAM" id="MobiDB-lite"/>
    </source>
</evidence>
<sequence>MDLKLVVLCAMLFMDLGASEAVNKNLATKGSPLKRNALSVATGNDTQKCDYLQLAKTYTSCSMPFYADFISNALLSSPSSCSPLTAFQACLRNVLEKTACSNDTTLLTPTINFFTRNILATYEEACNNASENKNLTLAATSAGASDKKNLSNDATSSESHAASTKNSLINGTAATYEANESSRPTRTIQAVEANKKSFVQDKPASGDNSDFSKDMARVTSAADNTLSSSNRSSDGDKRKRMADDPCVPAIDTGYKYPIKCDNRSLLRRMFTCGVTMHEFILHGQDPCKCFMNYRECVEKARTELKCDGGNKTDDPILVTVKLIESLMLSWYQNPCAVYSNSTQAARSSLVSSVASSCDVRKGSIASVVCYATYLAMTDLKTPAPWTNYKDACSAVVDAHRCLAAAEHTSNCTNIEFTGHSRKFLKVITSGKDLQCPEDTALPNVQALSAYVKPGCMRSKALKRALRCSLSFQDMADTEHEFSPSQAVPCGHVSRLHTCLEDSVEGTGCYGDINVHSEIKLYKKVLEDAYDVRCLVEGQPEPNLGVKSRQHMLRPHAKTIYSQASGSSGLRNWRIDLGLYDKSSDNVGYYYDDSAEGRKPVFAGPRIIAMHPDDTEYNDYDRSDTLYQKAHESNAPNGWRPLAMRLEEHASTASKVADAAAVNAASKVADVAAINSSSNDTSPQTLLQFFKPDNPVENMPRSRSGELQKVEQIAKKPRGKKATGEDDYFFGNDYVENSELAMFPNGLDMFRHFRGGALAKMEHVVAGNKSELGTNDCPVEKIKLALGLCNATLRGLLLRWPNVSDVGLPLDGSSAGVKQFCSDLNSYRGCLAAVLKAYNCSHMQAINGVFEAYRKKMRLPYCASSGTWTRATLLTLFFGLLANFVRRHV</sequence>
<feature type="chain" id="PRO_5007285654" evidence="3">
    <location>
        <begin position="22"/>
        <end position="888"/>
    </location>
</feature>
<feature type="signal peptide" evidence="3">
    <location>
        <begin position="1"/>
        <end position="21"/>
    </location>
</feature>
<keyword evidence="2" id="KW-0812">Transmembrane</keyword>
<proteinExistence type="predicted"/>
<dbReference type="EMBL" id="GEDV01008536">
    <property type="protein sequence ID" value="JAP80021.1"/>
    <property type="molecule type" value="Transcribed_RNA"/>
</dbReference>